<evidence type="ECO:0000256" key="3">
    <source>
        <dbReference type="ARBA" id="ARBA00022536"/>
    </source>
</evidence>
<organism evidence="20 21">
    <name type="scientific">Nezara viridula</name>
    <name type="common">Southern green stink bug</name>
    <name type="synonym">Cimex viridulus</name>
    <dbReference type="NCBI Taxonomy" id="85310"/>
    <lineage>
        <taxon>Eukaryota</taxon>
        <taxon>Metazoa</taxon>
        <taxon>Ecdysozoa</taxon>
        <taxon>Arthropoda</taxon>
        <taxon>Hexapoda</taxon>
        <taxon>Insecta</taxon>
        <taxon>Pterygota</taxon>
        <taxon>Neoptera</taxon>
        <taxon>Paraneoptera</taxon>
        <taxon>Hemiptera</taxon>
        <taxon>Heteroptera</taxon>
        <taxon>Panheteroptera</taxon>
        <taxon>Pentatomomorpha</taxon>
        <taxon>Pentatomoidea</taxon>
        <taxon>Pentatomidae</taxon>
        <taxon>Pentatominae</taxon>
        <taxon>Nezara</taxon>
    </lineage>
</organism>
<dbReference type="InterPro" id="IPR049883">
    <property type="entry name" value="NOTCH1_EGF-like"/>
</dbReference>
<dbReference type="InterPro" id="IPR011042">
    <property type="entry name" value="6-blade_b-propeller_TolB-like"/>
</dbReference>
<reference evidence="20" key="1">
    <citation type="submission" date="2022-01" db="EMBL/GenBank/DDBJ databases">
        <authorList>
            <person name="King R."/>
        </authorList>
    </citation>
    <scope>NUCLEOTIDE SEQUENCE</scope>
</reference>
<feature type="disulfide bond" evidence="14">
    <location>
        <begin position="354"/>
        <end position="364"/>
    </location>
</feature>
<dbReference type="InterPro" id="IPR023415">
    <property type="entry name" value="LDLR_class-A_CS"/>
</dbReference>
<dbReference type="PROSITE" id="PS01186">
    <property type="entry name" value="EGF_2"/>
    <property type="match status" value="1"/>
</dbReference>
<feature type="disulfide bond" evidence="15">
    <location>
        <begin position="29"/>
        <end position="41"/>
    </location>
</feature>
<feature type="disulfide bond" evidence="15">
    <location>
        <begin position="230"/>
        <end position="242"/>
    </location>
</feature>
<keyword evidence="12" id="KW-0675">Receptor</keyword>
<keyword evidence="21" id="KW-1185">Reference proteome</keyword>
<evidence type="ECO:0000259" key="19">
    <source>
        <dbReference type="PROSITE" id="PS50026"/>
    </source>
</evidence>
<dbReference type="CDD" id="cd00112">
    <property type="entry name" value="LDLa"/>
    <property type="match status" value="7"/>
</dbReference>
<dbReference type="PANTHER" id="PTHR22722:SF14">
    <property type="entry name" value="MEGALIN, ISOFORM A"/>
    <property type="match status" value="1"/>
</dbReference>
<dbReference type="GO" id="GO:0016324">
    <property type="term" value="C:apical plasma membrane"/>
    <property type="evidence" value="ECO:0007669"/>
    <property type="project" value="TreeGrafter"/>
</dbReference>
<keyword evidence="9 17" id="KW-1133">Transmembrane helix</keyword>
<evidence type="ECO:0000256" key="11">
    <source>
        <dbReference type="ARBA" id="ARBA00023157"/>
    </source>
</evidence>
<dbReference type="GO" id="GO:0005509">
    <property type="term" value="F:calcium ion binding"/>
    <property type="evidence" value="ECO:0007669"/>
    <property type="project" value="InterPro"/>
</dbReference>
<dbReference type="GO" id="GO:0043235">
    <property type="term" value="C:receptor complex"/>
    <property type="evidence" value="ECO:0007669"/>
    <property type="project" value="TreeGrafter"/>
</dbReference>
<feature type="disulfide bond" evidence="15">
    <location>
        <begin position="89"/>
        <end position="104"/>
    </location>
</feature>
<dbReference type="InterPro" id="IPR001881">
    <property type="entry name" value="EGF-like_Ca-bd_dom"/>
</dbReference>
<dbReference type="Pfam" id="PF00058">
    <property type="entry name" value="Ldl_recept_b"/>
    <property type="match status" value="4"/>
</dbReference>
<feature type="disulfide bond" evidence="15">
    <location>
        <begin position="280"/>
        <end position="298"/>
    </location>
</feature>
<dbReference type="FunFam" id="2.120.10.30:FF:000008">
    <property type="entry name" value="Low-density lipoprotein receptor-related protein 4"/>
    <property type="match status" value="1"/>
</dbReference>
<dbReference type="InterPro" id="IPR002172">
    <property type="entry name" value="LDrepeatLR_classA_rpt"/>
</dbReference>
<evidence type="ECO:0000256" key="5">
    <source>
        <dbReference type="ARBA" id="ARBA00022692"/>
    </source>
</evidence>
<gene>
    <name evidence="20" type="ORF">NEZAVI_LOCUS4144</name>
</gene>
<keyword evidence="2" id="KW-1003">Cell membrane</keyword>
<comment type="caution">
    <text evidence="14">Lacks conserved residue(s) required for the propagation of feature annotation.</text>
</comment>
<feature type="repeat" description="LDL-receptor class B" evidence="16">
    <location>
        <begin position="523"/>
        <end position="566"/>
    </location>
</feature>
<feature type="repeat" description="LDL-receptor class B" evidence="16">
    <location>
        <begin position="480"/>
        <end position="522"/>
    </location>
</feature>
<dbReference type="FunFam" id="4.10.400.10:FF:000105">
    <property type="entry name" value="Lipophorin receptor 1, isoform K"/>
    <property type="match status" value="1"/>
</dbReference>
<dbReference type="Proteomes" id="UP001152798">
    <property type="component" value="Chromosome 2"/>
</dbReference>
<evidence type="ECO:0000256" key="7">
    <source>
        <dbReference type="ARBA" id="ARBA00022737"/>
    </source>
</evidence>
<dbReference type="InterPro" id="IPR051221">
    <property type="entry name" value="LDLR-related"/>
</dbReference>
<keyword evidence="3 14" id="KW-0245">EGF-like domain</keyword>
<dbReference type="PROSITE" id="PS01187">
    <property type="entry name" value="EGF_CA"/>
    <property type="match status" value="1"/>
</dbReference>
<evidence type="ECO:0000256" key="17">
    <source>
        <dbReference type="SAM" id="Phobius"/>
    </source>
</evidence>
<evidence type="ECO:0000256" key="18">
    <source>
        <dbReference type="SAM" id="SignalP"/>
    </source>
</evidence>
<evidence type="ECO:0000256" key="2">
    <source>
        <dbReference type="ARBA" id="ARBA00022475"/>
    </source>
</evidence>
<feature type="signal peptide" evidence="18">
    <location>
        <begin position="1"/>
        <end position="18"/>
    </location>
</feature>
<dbReference type="Gene3D" id="4.10.400.10">
    <property type="entry name" value="Low-density Lipoprotein Receptor"/>
    <property type="match status" value="7"/>
</dbReference>
<dbReference type="Pfam" id="PF00057">
    <property type="entry name" value="Ldl_recept_a"/>
    <property type="match status" value="7"/>
</dbReference>
<feature type="disulfide bond" evidence="15">
    <location>
        <begin position="154"/>
        <end position="172"/>
    </location>
</feature>
<dbReference type="InterPro" id="IPR000033">
    <property type="entry name" value="LDLR_classB_rpt"/>
</dbReference>
<dbReference type="PROSITE" id="PS50068">
    <property type="entry name" value="LDLRA_2"/>
    <property type="match status" value="7"/>
</dbReference>
<dbReference type="PROSITE" id="PS50026">
    <property type="entry name" value="EGF_3"/>
    <property type="match status" value="1"/>
</dbReference>
<evidence type="ECO:0000256" key="14">
    <source>
        <dbReference type="PROSITE-ProRule" id="PRU00076"/>
    </source>
</evidence>
<dbReference type="PROSITE" id="PS00010">
    <property type="entry name" value="ASX_HYDROXYL"/>
    <property type="match status" value="2"/>
</dbReference>
<feature type="disulfide bond" evidence="15">
    <location>
        <begin position="77"/>
        <end position="95"/>
    </location>
</feature>
<evidence type="ECO:0000256" key="9">
    <source>
        <dbReference type="ARBA" id="ARBA00022989"/>
    </source>
</evidence>
<evidence type="ECO:0000313" key="21">
    <source>
        <dbReference type="Proteomes" id="UP001152798"/>
    </source>
</evidence>
<feature type="domain" description="EGF-like" evidence="19">
    <location>
        <begin position="350"/>
        <end position="390"/>
    </location>
</feature>
<dbReference type="InterPro" id="IPR000742">
    <property type="entry name" value="EGF"/>
</dbReference>
<evidence type="ECO:0000256" key="13">
    <source>
        <dbReference type="ARBA" id="ARBA00023180"/>
    </source>
</evidence>
<dbReference type="FunFam" id="2.10.25.10:FF:000009">
    <property type="entry name" value="Low-density lipoprotein receptor isoform 1"/>
    <property type="match status" value="1"/>
</dbReference>
<feature type="disulfide bond" evidence="15">
    <location>
        <begin position="237"/>
        <end position="255"/>
    </location>
</feature>
<evidence type="ECO:0000256" key="6">
    <source>
        <dbReference type="ARBA" id="ARBA00022729"/>
    </source>
</evidence>
<dbReference type="PROSITE" id="PS51120">
    <property type="entry name" value="LDLRB"/>
    <property type="match status" value="4"/>
</dbReference>
<feature type="disulfide bond" evidence="15">
    <location>
        <begin position="115"/>
        <end position="133"/>
    </location>
</feature>
<keyword evidence="10 17" id="KW-0472">Membrane</keyword>
<dbReference type="InterPro" id="IPR018097">
    <property type="entry name" value="EGF_Ca-bd_CS"/>
</dbReference>
<dbReference type="Gene3D" id="2.10.25.10">
    <property type="entry name" value="Laminin"/>
    <property type="match status" value="3"/>
</dbReference>
<name>A0A9P0E3Z4_NEZVI</name>
<dbReference type="SMART" id="SM00135">
    <property type="entry name" value="LY"/>
    <property type="match status" value="5"/>
</dbReference>
<dbReference type="AlphaFoldDB" id="A0A9P0E3Z4"/>
<dbReference type="EMBL" id="OV725078">
    <property type="protein sequence ID" value="CAH1393474.1"/>
    <property type="molecule type" value="Genomic_DNA"/>
</dbReference>
<keyword evidence="13" id="KW-0325">Glycoprotein</keyword>
<feature type="disulfide bond" evidence="15">
    <location>
        <begin position="166"/>
        <end position="181"/>
    </location>
</feature>
<feature type="disulfide bond" evidence="15">
    <location>
        <begin position="36"/>
        <end position="54"/>
    </location>
</feature>
<feature type="disulfide bond" evidence="15">
    <location>
        <begin position="249"/>
        <end position="264"/>
    </location>
</feature>
<dbReference type="SMART" id="SM00181">
    <property type="entry name" value="EGF"/>
    <property type="match status" value="5"/>
</dbReference>
<feature type="transmembrane region" description="Helical" evidence="17">
    <location>
        <begin position="739"/>
        <end position="762"/>
    </location>
</feature>
<dbReference type="PROSITE" id="PS01209">
    <property type="entry name" value="LDLRA_1"/>
    <property type="match status" value="3"/>
</dbReference>
<dbReference type="SUPFAM" id="SSF63825">
    <property type="entry name" value="YWTD domain"/>
    <property type="match status" value="1"/>
</dbReference>
<dbReference type="Pfam" id="PF07645">
    <property type="entry name" value="EGF_CA"/>
    <property type="match status" value="1"/>
</dbReference>
<dbReference type="SUPFAM" id="SSF57196">
    <property type="entry name" value="EGF/Laminin"/>
    <property type="match status" value="2"/>
</dbReference>
<dbReference type="PRINTS" id="PR00261">
    <property type="entry name" value="LDLRECEPTOR"/>
</dbReference>
<dbReference type="InterPro" id="IPR000152">
    <property type="entry name" value="EGF-type_Asp/Asn_hydroxyl_site"/>
</dbReference>
<evidence type="ECO:0000256" key="12">
    <source>
        <dbReference type="ARBA" id="ARBA00023170"/>
    </source>
</evidence>
<evidence type="ECO:0000256" key="4">
    <source>
        <dbReference type="ARBA" id="ARBA00022583"/>
    </source>
</evidence>
<evidence type="ECO:0000256" key="15">
    <source>
        <dbReference type="PROSITE-ProRule" id="PRU00124"/>
    </source>
</evidence>
<dbReference type="Gene3D" id="2.120.10.30">
    <property type="entry name" value="TolB, C-terminal domain"/>
    <property type="match status" value="1"/>
</dbReference>
<feature type="disulfide bond" evidence="15">
    <location>
        <begin position="273"/>
        <end position="285"/>
    </location>
</feature>
<keyword evidence="4" id="KW-0254">Endocytosis</keyword>
<dbReference type="GO" id="GO:0006898">
    <property type="term" value="P:receptor-mediated endocytosis"/>
    <property type="evidence" value="ECO:0007669"/>
    <property type="project" value="TreeGrafter"/>
</dbReference>
<evidence type="ECO:0000256" key="1">
    <source>
        <dbReference type="ARBA" id="ARBA00004251"/>
    </source>
</evidence>
<evidence type="ECO:0000313" key="20">
    <source>
        <dbReference type="EMBL" id="CAH1393474.1"/>
    </source>
</evidence>
<dbReference type="SMART" id="SM00179">
    <property type="entry name" value="EGF_CA"/>
    <property type="match status" value="2"/>
</dbReference>
<dbReference type="SUPFAM" id="SSF57424">
    <property type="entry name" value="LDL receptor-like module"/>
    <property type="match status" value="7"/>
</dbReference>
<dbReference type="FunFam" id="4.10.400.10:FF:000034">
    <property type="entry name" value="Low-density lipoprotein receptor-related protein 2"/>
    <property type="match status" value="1"/>
</dbReference>
<keyword evidence="7" id="KW-0677">Repeat</keyword>
<feature type="repeat" description="LDL-receptor class B" evidence="16">
    <location>
        <begin position="436"/>
        <end position="479"/>
    </location>
</feature>
<feature type="disulfide bond" evidence="15">
    <location>
        <begin position="127"/>
        <end position="142"/>
    </location>
</feature>
<evidence type="ECO:0000256" key="10">
    <source>
        <dbReference type="ARBA" id="ARBA00023136"/>
    </source>
</evidence>
<proteinExistence type="predicted"/>
<keyword evidence="5 17" id="KW-0812">Transmembrane</keyword>
<feature type="disulfide bond" evidence="15">
    <location>
        <begin position="108"/>
        <end position="120"/>
    </location>
</feature>
<dbReference type="InterPro" id="IPR036055">
    <property type="entry name" value="LDL_receptor-like_sf"/>
</dbReference>
<dbReference type="GO" id="GO:0042562">
    <property type="term" value="F:hormone binding"/>
    <property type="evidence" value="ECO:0007669"/>
    <property type="project" value="TreeGrafter"/>
</dbReference>
<keyword evidence="11 14" id="KW-1015">Disulfide bond</keyword>
<feature type="chain" id="PRO_5040319062" description="EGF-like domain-containing protein" evidence="18">
    <location>
        <begin position="19"/>
        <end position="818"/>
    </location>
</feature>
<evidence type="ECO:0000256" key="16">
    <source>
        <dbReference type="PROSITE-ProRule" id="PRU00461"/>
    </source>
</evidence>
<dbReference type="Pfam" id="PF14670">
    <property type="entry name" value="FXa_inhibition"/>
    <property type="match status" value="1"/>
</dbReference>
<dbReference type="PANTHER" id="PTHR22722">
    <property type="entry name" value="LOW-DENSITY LIPOPROTEIN RECEPTOR-RELATED PROTEIN 2-RELATED"/>
    <property type="match status" value="1"/>
</dbReference>
<accession>A0A9P0E3Z4</accession>
<feature type="repeat" description="LDL-receptor class B" evidence="16">
    <location>
        <begin position="567"/>
        <end position="611"/>
    </location>
</feature>
<keyword evidence="6 18" id="KW-0732">Signal</keyword>
<comment type="subcellular location">
    <subcellularLocation>
        <location evidence="1">Cell membrane</location>
        <topology evidence="1">Single-pass type I membrane protein</topology>
    </subcellularLocation>
</comment>
<dbReference type="CDD" id="cd00054">
    <property type="entry name" value="EGF_CA"/>
    <property type="match status" value="1"/>
</dbReference>
<keyword evidence="8" id="KW-0106">Calcium</keyword>
<dbReference type="SMART" id="SM00192">
    <property type="entry name" value="LDLa"/>
    <property type="match status" value="7"/>
</dbReference>
<dbReference type="FunFam" id="4.10.400.10:FF:000001">
    <property type="entry name" value="Low-density lipoprotein receptor-related protein 1"/>
    <property type="match status" value="1"/>
</dbReference>
<feature type="disulfide bond" evidence="15">
    <location>
        <begin position="70"/>
        <end position="82"/>
    </location>
</feature>
<protein>
    <recommendedName>
        <fullName evidence="19">EGF-like domain-containing protein</fullName>
    </recommendedName>
</protein>
<evidence type="ECO:0000256" key="8">
    <source>
        <dbReference type="ARBA" id="ARBA00022837"/>
    </source>
</evidence>
<dbReference type="OrthoDB" id="664115at2759"/>
<sequence>MCSVFLVFFVLFLHQTASILDHPHTLRNCTEKEFRCDNGRCIPLHWKCDKENDCLDESDESRQHCNFTKCGVFYFECEPGICIPDSWICDGQPDCMNELDEKNCTKTCRTEQFTCKSGECLPQFMICDNDKDCKDGSDEVNCTSKCKNSKDFQCPDKTCIPDTWRCDGENDCIDNSDEMGCPHSRFSFCLENEFQCKDRRTCINPSWVCDGHEDCLDGDDESPDMCVVSCRSDQFKCKNQTCIPGYLFCNGHPDCSDGSDEENCLSTGVIFSCKENEFDCGHNICIPDSKVCDKKPDCPNNEDEPFNKCNLNECNDNNGGCSHFCIDTATSYYCSCKAGFKLAGNHSCEDINECDNPGSCSHMCINEEGTYKCECQPGYLKDPYDRTRCKPTEGHTQLLLTRTHDIRIMSVDHKDMTVVVNDTRSATALDFVYKTGIIFWSDAIEQKIYKAPIDQGNARIVVINNDVTTCDGLAVDWIYNHIYWTDTGKNTIEVATFDGIMRKTLISHELDEPRALALNPFEGWMYWSDWGEEGKIERAGLDGTHRQIIVSYDIKWPNGLTIDLVRHRLYWADAKLNLISSVNYDGSERTVILKSSETLHHPFSISVFEDVVYWTDWEKQTIFKANKFNGSNVTPLIPIRKLQSPMVVHVYHQYRQPNGTNYCLETKANCSHLCLPAPFINLNSPKITCGCPDNLELMQDGLKCVQRGNSTSGEKILHIPIPPPKITRPLPAEYSSGPVLAIVILSIALFIVSSSLIAFYVYRNFLNKNTSVNFDNPVYRKTTEDNFFLNKSQPQSGCATLSDGLQKQLTNDGGKEYV</sequence>